<accession>A0A9D9N1B6</accession>
<dbReference type="AlphaFoldDB" id="A0A9D9N1B6"/>
<organism evidence="1 2">
    <name type="scientific">Candidatus Gallitreponema excrementavium</name>
    <dbReference type="NCBI Taxonomy" id="2840840"/>
    <lineage>
        <taxon>Bacteria</taxon>
        <taxon>Pseudomonadati</taxon>
        <taxon>Spirochaetota</taxon>
        <taxon>Spirochaetia</taxon>
        <taxon>Spirochaetales</taxon>
        <taxon>Candidatus Gallitreponema</taxon>
    </lineage>
</organism>
<evidence type="ECO:0000313" key="2">
    <source>
        <dbReference type="Proteomes" id="UP000823638"/>
    </source>
</evidence>
<gene>
    <name evidence="1" type="ORF">IAA81_00725</name>
</gene>
<protein>
    <submittedName>
        <fullName evidence="1">Uncharacterized protein</fullName>
    </submittedName>
</protein>
<comment type="caution">
    <text evidence="1">The sequence shown here is derived from an EMBL/GenBank/DDBJ whole genome shotgun (WGS) entry which is preliminary data.</text>
</comment>
<evidence type="ECO:0000313" key="1">
    <source>
        <dbReference type="EMBL" id="MBO8456737.1"/>
    </source>
</evidence>
<sequence>MSLMAVGYKIKKIFSLIESGELLDLESVIKKAKELEIAFSFGIEDNSKKQNLWYTKLAENLFYKKKLLIPDFVDIGFGEELVESGEIILPKKTPWKFLVTRKGFSGWCDAVVVNTFTREEAVNILRVYYQDFLLPCSPEGLGFEYSEPATGTENKYKWREIRGSNPGTYKKYLEKSC</sequence>
<dbReference type="EMBL" id="JADIMM010000015">
    <property type="protein sequence ID" value="MBO8456737.1"/>
    <property type="molecule type" value="Genomic_DNA"/>
</dbReference>
<name>A0A9D9N1B6_9SPIR</name>
<reference evidence="1" key="2">
    <citation type="journal article" date="2021" name="PeerJ">
        <title>Extensive microbial diversity within the chicken gut microbiome revealed by metagenomics and culture.</title>
        <authorList>
            <person name="Gilroy R."/>
            <person name="Ravi A."/>
            <person name="Getino M."/>
            <person name="Pursley I."/>
            <person name="Horton D.L."/>
            <person name="Alikhan N.F."/>
            <person name="Baker D."/>
            <person name="Gharbi K."/>
            <person name="Hall N."/>
            <person name="Watson M."/>
            <person name="Adriaenssens E.M."/>
            <person name="Foster-Nyarko E."/>
            <person name="Jarju S."/>
            <person name="Secka A."/>
            <person name="Antonio M."/>
            <person name="Oren A."/>
            <person name="Chaudhuri R.R."/>
            <person name="La Ragione R."/>
            <person name="Hildebrand F."/>
            <person name="Pallen M.J."/>
        </authorList>
    </citation>
    <scope>NUCLEOTIDE SEQUENCE</scope>
    <source>
        <strain evidence="1">10532</strain>
    </source>
</reference>
<proteinExistence type="predicted"/>
<dbReference type="Proteomes" id="UP000823638">
    <property type="component" value="Unassembled WGS sequence"/>
</dbReference>
<reference evidence="1" key="1">
    <citation type="submission" date="2020-10" db="EMBL/GenBank/DDBJ databases">
        <authorList>
            <person name="Gilroy R."/>
        </authorList>
    </citation>
    <scope>NUCLEOTIDE SEQUENCE</scope>
    <source>
        <strain evidence="1">10532</strain>
    </source>
</reference>